<feature type="coiled-coil region" evidence="1">
    <location>
        <begin position="473"/>
        <end position="507"/>
    </location>
</feature>
<keyword evidence="2" id="KW-1133">Transmembrane helix</keyword>
<dbReference type="EMBL" id="FNVA01000005">
    <property type="protein sequence ID" value="SEG46603.1"/>
    <property type="molecule type" value="Genomic_DNA"/>
</dbReference>
<evidence type="ECO:0000256" key="2">
    <source>
        <dbReference type="SAM" id="Phobius"/>
    </source>
</evidence>
<dbReference type="Proteomes" id="UP000236728">
    <property type="component" value="Unassembled WGS sequence"/>
</dbReference>
<evidence type="ECO:0000313" key="3">
    <source>
        <dbReference type="EMBL" id="SEG46603.1"/>
    </source>
</evidence>
<name>A0A1H6ACZ8_9BACT</name>
<accession>A0A1H6ACZ8</accession>
<keyword evidence="4" id="KW-1185">Reference proteome</keyword>
<gene>
    <name evidence="3" type="ORF">SAMN05421819_3082</name>
</gene>
<feature type="coiled-coil region" evidence="1">
    <location>
        <begin position="335"/>
        <end position="362"/>
    </location>
</feature>
<keyword evidence="2" id="KW-0812">Transmembrane</keyword>
<dbReference type="AlphaFoldDB" id="A0A1H6ACZ8"/>
<reference evidence="3 4" key="1">
    <citation type="submission" date="2016-10" db="EMBL/GenBank/DDBJ databases">
        <authorList>
            <person name="de Groot N.N."/>
        </authorList>
    </citation>
    <scope>NUCLEOTIDE SEQUENCE [LARGE SCALE GENOMIC DNA]</scope>
    <source>
        <strain evidence="3 4">DSM 22489</strain>
    </source>
</reference>
<feature type="transmembrane region" description="Helical" evidence="2">
    <location>
        <begin position="53"/>
        <end position="74"/>
    </location>
</feature>
<keyword evidence="2" id="KW-0472">Membrane</keyword>
<evidence type="ECO:0000313" key="4">
    <source>
        <dbReference type="Proteomes" id="UP000236728"/>
    </source>
</evidence>
<proteinExistence type="predicted"/>
<protein>
    <submittedName>
        <fullName evidence="3">Methyl-accepting chemotaxis protein</fullName>
    </submittedName>
</protein>
<evidence type="ECO:0000256" key="1">
    <source>
        <dbReference type="SAM" id="Coils"/>
    </source>
</evidence>
<sequence length="575" mass="62041">MAWWQRCEDAAEAYEGLDGHEGYFLTDPPTEVLPFETVMASIARDFYRSLPGVLTGAGLFLTFVSILSALHGVHYDKANAVEPITGIDILINGLSGKFLSSVVALLCSILFTFFEHSQSARARKAYADTISTLRAVIPRLTTARILLDIRKSSEDASVEVKHISSDVVARFTDALNDQVVPQLAISMASGVAGAFQQQLSPTLDRMTGSLDTLQGAIVGLEAQKQSSVTGEFERLLHGLERSMTDALGKMASGFQDALSGSARHEFTNMQATLEATRGMLSAMNDQFGATQASFNGVIARAEETTMQQVAAGREQTEQLHQVMRGVLASITSGTADNMQTLRDQLKETIDQLVSQVELHTRSSQDSASTLLGQAASSSQAMTDRLEGVLNSLQDRSSDFEHASQQLTAAQGFISALLQQNGTALQQLGAASAEVRGYTADLRAQAQSLGTVVSGQVSVADRLSGAATKVQEALNDQEARLNRYASSLQQFEKVMEDLDKRIAAVLQEFGRGFNDYQASVSKNFDSIVKIANELIPRASTGLETRVAEFTEQMTGFTEAIQDEIKKVKGAGDGRVR</sequence>
<organism evidence="3 4">
    <name type="scientific">Bryocella elongata</name>
    <dbReference type="NCBI Taxonomy" id="863522"/>
    <lineage>
        <taxon>Bacteria</taxon>
        <taxon>Pseudomonadati</taxon>
        <taxon>Acidobacteriota</taxon>
        <taxon>Terriglobia</taxon>
        <taxon>Terriglobales</taxon>
        <taxon>Acidobacteriaceae</taxon>
        <taxon>Bryocella</taxon>
    </lineage>
</organism>
<keyword evidence="1" id="KW-0175">Coiled coil</keyword>